<reference evidence="1" key="2">
    <citation type="journal article" date="2015" name="Fish Shellfish Immunol.">
        <title>Early steps in the European eel (Anguilla anguilla)-Vibrio vulnificus interaction in the gills: Role of the RtxA13 toxin.</title>
        <authorList>
            <person name="Callol A."/>
            <person name="Pajuelo D."/>
            <person name="Ebbesson L."/>
            <person name="Teles M."/>
            <person name="MacKenzie S."/>
            <person name="Amaro C."/>
        </authorList>
    </citation>
    <scope>NUCLEOTIDE SEQUENCE</scope>
</reference>
<sequence length="42" mass="4905">MAIRKCILRRQRFPLISSPVFQSCDIKCLTTGLKDYLRKSSM</sequence>
<dbReference type="EMBL" id="GBXM01022229">
    <property type="protein sequence ID" value="JAH86348.1"/>
    <property type="molecule type" value="Transcribed_RNA"/>
</dbReference>
<evidence type="ECO:0000313" key="1">
    <source>
        <dbReference type="EMBL" id="JAH86348.1"/>
    </source>
</evidence>
<accession>A0A0E9WA47</accession>
<name>A0A0E9WA47_ANGAN</name>
<organism evidence="1">
    <name type="scientific">Anguilla anguilla</name>
    <name type="common">European freshwater eel</name>
    <name type="synonym">Muraena anguilla</name>
    <dbReference type="NCBI Taxonomy" id="7936"/>
    <lineage>
        <taxon>Eukaryota</taxon>
        <taxon>Metazoa</taxon>
        <taxon>Chordata</taxon>
        <taxon>Craniata</taxon>
        <taxon>Vertebrata</taxon>
        <taxon>Euteleostomi</taxon>
        <taxon>Actinopterygii</taxon>
        <taxon>Neopterygii</taxon>
        <taxon>Teleostei</taxon>
        <taxon>Anguilliformes</taxon>
        <taxon>Anguillidae</taxon>
        <taxon>Anguilla</taxon>
    </lineage>
</organism>
<proteinExistence type="predicted"/>
<dbReference type="AlphaFoldDB" id="A0A0E9WA47"/>
<dbReference type="PROSITE" id="PS51257">
    <property type="entry name" value="PROKAR_LIPOPROTEIN"/>
    <property type="match status" value="1"/>
</dbReference>
<reference evidence="1" key="1">
    <citation type="submission" date="2014-11" db="EMBL/GenBank/DDBJ databases">
        <authorList>
            <person name="Amaro Gonzalez C."/>
        </authorList>
    </citation>
    <scope>NUCLEOTIDE SEQUENCE</scope>
</reference>
<protein>
    <submittedName>
        <fullName evidence="1">Uncharacterized protein</fullName>
    </submittedName>
</protein>